<keyword evidence="1" id="KW-0812">Transmembrane</keyword>
<gene>
    <name evidence="2" type="ORF">FL622_13515</name>
</gene>
<evidence type="ECO:0000313" key="3">
    <source>
        <dbReference type="Proteomes" id="UP000317155"/>
    </source>
</evidence>
<proteinExistence type="predicted"/>
<accession>A0A550J7S8</accession>
<dbReference type="EMBL" id="VJVV01000011">
    <property type="protein sequence ID" value="TRO79284.1"/>
    <property type="molecule type" value="Genomic_DNA"/>
</dbReference>
<keyword evidence="1" id="KW-0472">Membrane</keyword>
<evidence type="ECO:0000313" key="2">
    <source>
        <dbReference type="EMBL" id="TRO79284.1"/>
    </source>
</evidence>
<sequence>MGLSPALRQGLCLSCLGAAALVGWGLGEGGIPLGSLTGAAALLILVFGAGGLAPSPQRREKYYVMAAALILFLGSWSAGQATDRRAYAECLERGEEVRAALEVFRHKQGRYPDRLAQLTVELPGRRLLLPDLLRYRRSGDDYELTFFRGNLRFAAGRHLPFSAQRQEP</sequence>
<feature type="transmembrane region" description="Helical" evidence="1">
    <location>
        <begin position="37"/>
        <end position="55"/>
    </location>
</feature>
<feature type="transmembrane region" description="Helical" evidence="1">
    <location>
        <begin position="62"/>
        <end position="79"/>
    </location>
</feature>
<reference evidence="2 3" key="1">
    <citation type="submission" date="2019-07" db="EMBL/GenBank/DDBJ databases">
        <title>Insights of Desulfuromonas acetexigens electromicrobiology.</title>
        <authorList>
            <person name="Katuri K."/>
            <person name="Sapireddy V."/>
            <person name="Shaw D.R."/>
            <person name="Saikaly P."/>
        </authorList>
    </citation>
    <scope>NUCLEOTIDE SEQUENCE [LARGE SCALE GENOMIC DNA]</scope>
    <source>
        <strain evidence="2 3">2873</strain>
    </source>
</reference>
<dbReference type="OrthoDB" id="9982181at2"/>
<name>A0A550J7S8_9BACT</name>
<dbReference type="Proteomes" id="UP000317155">
    <property type="component" value="Unassembled WGS sequence"/>
</dbReference>
<keyword evidence="3" id="KW-1185">Reference proteome</keyword>
<comment type="caution">
    <text evidence="2">The sequence shown here is derived from an EMBL/GenBank/DDBJ whole genome shotgun (WGS) entry which is preliminary data.</text>
</comment>
<dbReference type="AlphaFoldDB" id="A0A550J7S8"/>
<keyword evidence="1" id="KW-1133">Transmembrane helix</keyword>
<organism evidence="2 3">
    <name type="scientific">Trichloromonas acetexigens</name>
    <dbReference type="NCBI Taxonomy" id="38815"/>
    <lineage>
        <taxon>Bacteria</taxon>
        <taxon>Pseudomonadati</taxon>
        <taxon>Thermodesulfobacteriota</taxon>
        <taxon>Desulfuromonadia</taxon>
        <taxon>Desulfuromonadales</taxon>
        <taxon>Trichloromonadaceae</taxon>
        <taxon>Trichloromonas</taxon>
    </lineage>
</organism>
<protein>
    <submittedName>
        <fullName evidence="2">Uncharacterized protein</fullName>
    </submittedName>
</protein>
<dbReference type="RefSeq" id="WP_140396586.1">
    <property type="nucleotide sequence ID" value="NZ_FOJJ01000003.1"/>
</dbReference>
<evidence type="ECO:0000256" key="1">
    <source>
        <dbReference type="SAM" id="Phobius"/>
    </source>
</evidence>